<keyword evidence="3" id="KW-1185">Reference proteome</keyword>
<name>A0A2D1U1G5_9SPHI</name>
<organism evidence="2 3">
    <name type="scientific">Pedobacter ginsengisoli</name>
    <dbReference type="NCBI Taxonomy" id="363852"/>
    <lineage>
        <taxon>Bacteria</taxon>
        <taxon>Pseudomonadati</taxon>
        <taxon>Bacteroidota</taxon>
        <taxon>Sphingobacteriia</taxon>
        <taxon>Sphingobacteriales</taxon>
        <taxon>Sphingobacteriaceae</taxon>
        <taxon>Pedobacter</taxon>
    </lineage>
</organism>
<feature type="signal peptide" evidence="1">
    <location>
        <begin position="1"/>
        <end position="21"/>
    </location>
</feature>
<dbReference type="EMBL" id="CP024091">
    <property type="protein sequence ID" value="ATP55429.1"/>
    <property type="molecule type" value="Genomic_DNA"/>
</dbReference>
<dbReference type="AlphaFoldDB" id="A0A2D1U1G5"/>
<reference evidence="2 3" key="1">
    <citation type="submission" date="2017-10" db="EMBL/GenBank/DDBJ databases">
        <title>Whole genome of Pedobacter ginsengisoli T01R-27 isolated from tomato rhizosphere.</title>
        <authorList>
            <person name="Weon H.-Y."/>
            <person name="Lee S.A."/>
            <person name="Sang M.K."/>
            <person name="Song J."/>
        </authorList>
    </citation>
    <scope>NUCLEOTIDE SEQUENCE [LARGE SCALE GENOMIC DNA]</scope>
    <source>
        <strain evidence="2 3">T01R-27</strain>
    </source>
</reference>
<evidence type="ECO:0000313" key="2">
    <source>
        <dbReference type="EMBL" id="ATP55429.1"/>
    </source>
</evidence>
<sequence length="698" mass="79466">MRKQLITVVFIFWCSTGISLAQVSQVNTQKFDRKSGVTATYSKNILKITWPAGNNNYGQVDLNMEKGKPLFSRLLIGEAKKAKLVSTDLDPAFLLTIGKRDLISQNGWNIFFDKVPQKKYKTYNVELEKSTAAVKTIGSRTVVTISSLKADRFSGNLEITFYNGSPLFNIAAVMATKIDSTAIVYDAGLINRSASWKNISWINTGDTLQNVKAIDTDSSKNIAVKYRTIAAKGKEGTLAIFPAPHQYFYPLDEAFNLKFTWYGKNYRKMTNGYGIGIRQDLEGDRRFVPWFNSPPDTKQRLNFFCLLSADDENAAFTEIKKFTHNDSYVKLPGYKTMSSHFHNEFIMKVVLANKPIPEVPDFVNVFKKTGIDIVHLAEFHYTAHPKGPDETRLKELHALFEQCKRLSDNKLLLLPGEEPNEFFGGHWLALFPKPVYWIMSRKKEAPYRENHPQYGKIYHIGDKDDMLKLLEDEKGLAWTAHARTKGSVNAPDVYKDETFFKSDHFMGAAWKAMPADLSEPRLGKRVLDLMDDMNNWKLKKSVITEADLFTITPENEMYAHLNVNYLMMDDLPEFDKGWQPVLDVMQQGKFFASTGEVLIPELTINGKHSGETITLDKSGFANIKLKLNWTFPMNFVEIISGDGNKVYREKVDLTKTQAFGSKLLQLKTKLSNRTWVRVEAWDIAANGAFSQSFYIENN</sequence>
<proteinExistence type="predicted"/>
<gene>
    <name evidence="2" type="ORF">CPT03_02610</name>
</gene>
<dbReference type="RefSeq" id="WP_099437380.1">
    <property type="nucleotide sequence ID" value="NZ_CP024091.1"/>
</dbReference>
<feature type="chain" id="PRO_5013622109" evidence="1">
    <location>
        <begin position="22"/>
        <end position="698"/>
    </location>
</feature>
<dbReference type="Proteomes" id="UP000223749">
    <property type="component" value="Chromosome"/>
</dbReference>
<dbReference type="OrthoDB" id="1453426at2"/>
<dbReference type="KEGG" id="pgs:CPT03_02610"/>
<accession>A0A2D1U1G5</accession>
<evidence type="ECO:0000256" key="1">
    <source>
        <dbReference type="SAM" id="SignalP"/>
    </source>
</evidence>
<protein>
    <submittedName>
        <fullName evidence="2">Uncharacterized protein</fullName>
    </submittedName>
</protein>
<keyword evidence="1" id="KW-0732">Signal</keyword>
<evidence type="ECO:0000313" key="3">
    <source>
        <dbReference type="Proteomes" id="UP000223749"/>
    </source>
</evidence>